<dbReference type="InterPro" id="IPR058721">
    <property type="entry name" value="NTF2_3"/>
</dbReference>
<evidence type="ECO:0000256" key="1">
    <source>
        <dbReference type="SAM" id="SignalP"/>
    </source>
</evidence>
<evidence type="ECO:0000313" key="3">
    <source>
        <dbReference type="EMBL" id="KAF1769343.1"/>
    </source>
</evidence>
<reference evidence="3 4" key="1">
    <citation type="submission" date="2019-12" db="EMBL/GenBank/DDBJ databases">
        <title>Chromosome-level assembly of the Caenorhabditis remanei genome.</title>
        <authorList>
            <person name="Teterina A.A."/>
            <person name="Willis J.H."/>
            <person name="Phillips P.C."/>
        </authorList>
    </citation>
    <scope>NUCLEOTIDE SEQUENCE [LARGE SCALE GENOMIC DNA]</scope>
    <source>
        <strain evidence="3 4">PX506</strain>
        <tissue evidence="3">Whole organism</tissue>
    </source>
</reference>
<evidence type="ECO:0000313" key="4">
    <source>
        <dbReference type="Proteomes" id="UP000483820"/>
    </source>
</evidence>
<dbReference type="RefSeq" id="XP_003111360.2">
    <property type="nucleotide sequence ID" value="XM_003111312.2"/>
</dbReference>
<feature type="domain" description="NTF2-like" evidence="2">
    <location>
        <begin position="307"/>
        <end position="415"/>
    </location>
</feature>
<organism evidence="3 4">
    <name type="scientific">Caenorhabditis remanei</name>
    <name type="common">Caenorhabditis vulgaris</name>
    <dbReference type="NCBI Taxonomy" id="31234"/>
    <lineage>
        <taxon>Eukaryota</taxon>
        <taxon>Metazoa</taxon>
        <taxon>Ecdysozoa</taxon>
        <taxon>Nematoda</taxon>
        <taxon>Chromadorea</taxon>
        <taxon>Rhabditida</taxon>
        <taxon>Rhabditina</taxon>
        <taxon>Rhabditomorpha</taxon>
        <taxon>Rhabditoidea</taxon>
        <taxon>Rhabditidae</taxon>
        <taxon>Peloderinae</taxon>
        <taxon>Caenorhabditis</taxon>
    </lineage>
</organism>
<feature type="chain" id="PRO_5025497771" description="NTF2-like domain-containing protein" evidence="1">
    <location>
        <begin position="20"/>
        <end position="807"/>
    </location>
</feature>
<dbReference type="Proteomes" id="UP000483820">
    <property type="component" value="Chromosome I"/>
</dbReference>
<protein>
    <recommendedName>
        <fullName evidence="2">NTF2-like domain-containing protein</fullName>
    </recommendedName>
</protein>
<dbReference type="CTD" id="9801937"/>
<feature type="signal peptide" evidence="1">
    <location>
        <begin position="1"/>
        <end position="19"/>
    </location>
</feature>
<dbReference type="PANTHER" id="PTHR33940">
    <property type="entry name" value="PROTEIN CBG13625"/>
    <property type="match status" value="1"/>
</dbReference>
<comment type="caution">
    <text evidence="3">The sequence shown here is derived from an EMBL/GenBank/DDBJ whole genome shotgun (WGS) entry which is preliminary data.</text>
</comment>
<sequence>MWSTFPLLLLLFFVGTSFGQPDDPGFHEPFILSNRILRMSVFSDGETLHFLKSMKNSIDSRNETSISELFSPDFEFNGCKRIINKQMIVSLLTRAPSDKKFFYKLKSSDYAENGRMNFHVIIGWNASPVEAEFSLARYKRQLVSGRVSKCEMNQFASQKKPTDWNAYSIARVFFVKALNAIKSQTVERISALFDEKFRLRGCEQAYLKSQVVGKLSHLVRDTPFHWSIVSIRSLSESETELVVEGTAFGYTFLKLELVISRFSSVLIRGRRIECDRRELNGQSQHFLRNLEIENNHFHGLISQESAKKTVTNFLTKLEIAFKSKDTNSITNFFKPSFVFVGCMGTYNREQSIELIQMIPSDSKLNYSYKSVEDLGETIKANVLASGFKSFHVEFEFVLNKKDQQIESARMPDCPKRRFNGVGGAEEKVQKFLGRMARSIESRKSKTISELFQATFIFYGFRGPLNKDEFVASLLQIPSGTNFSITLKSVKKIGPYIKYSVSAAGFGHKPFDSEFILNDESDKLESGIALSCHHGSSKRRDFLPQNQAEVIVKNHLVAASEAVQTRNSIVIGTMFDPNFEFDGCKGNYTKQQVVALLSRIPPGRQFYFAFQYAKFLSPPDKIEYSVIVFGFDSRGIQATFVLNNKTQALISGNITDCQKMRFGGNSEFFAASEVDGVQANIHQKLSSQSEIASMYPRTRAQMFLDRLAKAVAKKDEMTFALFQTDFIFKGCDRNYTKLEALRWLGQLPRGIRPRFTIMSTDKMEEMLAISVVASGFGNPPMEVGLVLNLMSDQLVSGHRLECPDLELH</sequence>
<gene>
    <name evidence="3" type="ORF">GCK72_001160</name>
</gene>
<feature type="domain" description="NTF2-like" evidence="2">
    <location>
        <begin position="425"/>
        <end position="532"/>
    </location>
</feature>
<accession>A0A6A5HSZ5</accession>
<feature type="domain" description="NTF2-like" evidence="2">
    <location>
        <begin position="49"/>
        <end position="151"/>
    </location>
</feature>
<dbReference type="PANTHER" id="PTHR33940:SF1">
    <property type="entry name" value="APOLIPOPHORIN-RELATED"/>
    <property type="match status" value="1"/>
</dbReference>
<evidence type="ECO:0000259" key="2">
    <source>
        <dbReference type="Pfam" id="PF26530"/>
    </source>
</evidence>
<dbReference type="KEGG" id="crq:GCK72_001160"/>
<proteinExistence type="predicted"/>
<feature type="domain" description="NTF2-like" evidence="2">
    <location>
        <begin position="698"/>
        <end position="802"/>
    </location>
</feature>
<name>A0A6A5HSZ5_CAERE</name>
<dbReference type="EMBL" id="WUAV01000001">
    <property type="protein sequence ID" value="KAF1769343.1"/>
    <property type="molecule type" value="Genomic_DNA"/>
</dbReference>
<dbReference type="AlphaFoldDB" id="A0A6A5HSZ5"/>
<feature type="domain" description="NTF2-like" evidence="2">
    <location>
        <begin position="169"/>
        <end position="275"/>
    </location>
</feature>
<feature type="domain" description="NTF2-like" evidence="2">
    <location>
        <begin position="549"/>
        <end position="658"/>
    </location>
</feature>
<dbReference type="Pfam" id="PF26530">
    <property type="entry name" value="NTF2_3"/>
    <property type="match status" value="6"/>
</dbReference>
<dbReference type="GeneID" id="9801937"/>
<keyword evidence="1" id="KW-0732">Signal</keyword>